<evidence type="ECO:0000313" key="2">
    <source>
        <dbReference type="EMBL" id="MDO1535654.1"/>
    </source>
</evidence>
<organism evidence="2 3">
    <name type="scientific">Variovorax ginsengisoli</name>
    <dbReference type="NCBI Taxonomy" id="363844"/>
    <lineage>
        <taxon>Bacteria</taxon>
        <taxon>Pseudomonadati</taxon>
        <taxon>Pseudomonadota</taxon>
        <taxon>Betaproteobacteria</taxon>
        <taxon>Burkholderiales</taxon>
        <taxon>Comamonadaceae</taxon>
        <taxon>Variovorax</taxon>
    </lineage>
</organism>
<gene>
    <name evidence="2" type="ORF">Q2T77_25550</name>
</gene>
<proteinExistence type="predicted"/>
<dbReference type="Proteomes" id="UP001169027">
    <property type="component" value="Unassembled WGS sequence"/>
</dbReference>
<accession>A0ABT8SBJ2</accession>
<evidence type="ECO:0000313" key="3">
    <source>
        <dbReference type="Proteomes" id="UP001169027"/>
    </source>
</evidence>
<evidence type="ECO:0000256" key="1">
    <source>
        <dbReference type="SAM" id="MobiDB-lite"/>
    </source>
</evidence>
<keyword evidence="3" id="KW-1185">Reference proteome</keyword>
<reference evidence="2" key="1">
    <citation type="submission" date="2023-06" db="EMBL/GenBank/DDBJ databases">
        <authorList>
            <person name="Jiang Y."/>
            <person name="Liu Q."/>
        </authorList>
    </citation>
    <scope>NUCLEOTIDE SEQUENCE</scope>
    <source>
        <strain evidence="2">CGMCC 1.12090</strain>
    </source>
</reference>
<dbReference type="RefSeq" id="WP_301813439.1">
    <property type="nucleotide sequence ID" value="NZ_JAUJZH010000021.1"/>
</dbReference>
<feature type="region of interest" description="Disordered" evidence="1">
    <location>
        <begin position="241"/>
        <end position="263"/>
    </location>
</feature>
<dbReference type="InterPro" id="IPR007607">
    <property type="entry name" value="BacA/B"/>
</dbReference>
<protein>
    <submittedName>
        <fullName evidence="2">Polymer-forming cytoskeletal protein</fullName>
    </submittedName>
</protein>
<dbReference type="EMBL" id="JAUKVY010000021">
    <property type="protein sequence ID" value="MDO1535654.1"/>
    <property type="molecule type" value="Genomic_DNA"/>
</dbReference>
<sequence>MNSISNVSSAASERAEIPAFLAKNGSAPTVIGTESNFIGDLSISEGQDLHIEGCVVGNVFHGGKVVVAESGIVLGSIFASHLEVHGVVDAPDGEILAANLVVHGTSRITASEVTVAAGCMNYERGGFMSAQMGMLATGEVTERIEALLGKELDRAKERRAAIEHARSAARSFNAPVRAIAPHAGYAAAAALVPAINDESAPAAAQPEVAFAVAPAAEAPASAPVAPAAAPRVPFALVPPVADSASDEADDSHGSGDSIRAYAG</sequence>
<dbReference type="Pfam" id="PF04519">
    <property type="entry name" value="Bactofilin"/>
    <property type="match status" value="1"/>
</dbReference>
<name>A0ABT8SBJ2_9BURK</name>
<comment type="caution">
    <text evidence="2">The sequence shown here is derived from an EMBL/GenBank/DDBJ whole genome shotgun (WGS) entry which is preliminary data.</text>
</comment>